<dbReference type="RefSeq" id="XP_019038114.1">
    <property type="nucleotide sequence ID" value="XM_019183543.1"/>
</dbReference>
<dbReference type="PROSITE" id="PS51731">
    <property type="entry name" value="GNAT_NAGS"/>
    <property type="match status" value="1"/>
</dbReference>
<accession>A0A1E3P1X7</accession>
<evidence type="ECO:0000256" key="6">
    <source>
        <dbReference type="ARBA" id="ARBA00018802"/>
    </source>
</evidence>
<reference evidence="15 16" key="1">
    <citation type="journal article" date="2016" name="Proc. Natl. Acad. Sci. U.S.A.">
        <title>Comparative genomics of biotechnologically important yeasts.</title>
        <authorList>
            <person name="Riley R."/>
            <person name="Haridas S."/>
            <person name="Wolfe K.H."/>
            <person name="Lopes M.R."/>
            <person name="Hittinger C.T."/>
            <person name="Goeker M."/>
            <person name="Salamov A.A."/>
            <person name="Wisecaver J.H."/>
            <person name="Long T.M."/>
            <person name="Calvey C.H."/>
            <person name="Aerts A.L."/>
            <person name="Barry K.W."/>
            <person name="Choi C."/>
            <person name="Clum A."/>
            <person name="Coughlan A.Y."/>
            <person name="Deshpande S."/>
            <person name="Douglass A.P."/>
            <person name="Hanson S.J."/>
            <person name="Klenk H.-P."/>
            <person name="LaButti K.M."/>
            <person name="Lapidus A."/>
            <person name="Lindquist E.A."/>
            <person name="Lipzen A.M."/>
            <person name="Meier-Kolthoff J.P."/>
            <person name="Ohm R.A."/>
            <person name="Otillar R.P."/>
            <person name="Pangilinan J.L."/>
            <person name="Peng Y."/>
            <person name="Rokas A."/>
            <person name="Rosa C.A."/>
            <person name="Scheuner C."/>
            <person name="Sibirny A.A."/>
            <person name="Slot J.C."/>
            <person name="Stielow J.B."/>
            <person name="Sun H."/>
            <person name="Kurtzman C.P."/>
            <person name="Blackwell M."/>
            <person name="Grigoriev I.V."/>
            <person name="Jeffries T.W."/>
        </authorList>
    </citation>
    <scope>NUCLEOTIDE SEQUENCE [LARGE SCALE GENOMIC DNA]</scope>
    <source>
        <strain evidence="16">ATCC 58044 / CBS 1984 / NCYC 433 / NRRL Y-366-8</strain>
    </source>
</reference>
<evidence type="ECO:0000256" key="1">
    <source>
        <dbReference type="ARBA" id="ARBA00002294"/>
    </source>
</evidence>
<keyword evidence="7 13" id="KW-0028">Amino-acid biosynthesis</keyword>
<evidence type="ECO:0000313" key="16">
    <source>
        <dbReference type="Proteomes" id="UP000094112"/>
    </source>
</evidence>
<dbReference type="GeneID" id="30200789"/>
<comment type="pathway">
    <text evidence="3 13">Amino-acid biosynthesis; L-arginine biosynthesis; N(2)-acetyl-L-ornithine from L-glutamate: step 1/4.</text>
</comment>
<dbReference type="OrthoDB" id="5585968at2759"/>
<evidence type="ECO:0000256" key="3">
    <source>
        <dbReference type="ARBA" id="ARBA00004925"/>
    </source>
</evidence>
<comment type="function">
    <text evidence="1 13">N-acetylglutamate synthase involved in arginine biosynthesis.</text>
</comment>
<dbReference type="AlphaFoldDB" id="A0A1E3P1X7"/>
<name>A0A1E3P1X7_WICAA</name>
<dbReference type="GO" id="GO:0006526">
    <property type="term" value="P:L-arginine biosynthetic process"/>
    <property type="evidence" value="ECO:0007669"/>
    <property type="project" value="UniProtKB-UniPathway"/>
</dbReference>
<evidence type="ECO:0000256" key="2">
    <source>
        <dbReference type="ARBA" id="ARBA00004173"/>
    </source>
</evidence>
<gene>
    <name evidence="15" type="ORF">WICANDRAFT_63414</name>
</gene>
<keyword evidence="11 13" id="KW-0012">Acyltransferase</keyword>
<comment type="subcellular location">
    <subcellularLocation>
        <location evidence="2 13">Mitochondrion</location>
    </subcellularLocation>
</comment>
<dbReference type="Pfam" id="PF04768">
    <property type="entry name" value="NAT"/>
    <property type="match status" value="1"/>
</dbReference>
<dbReference type="PIRSF" id="PIRSF007892">
    <property type="entry name" value="NAGS_fungal"/>
    <property type="match status" value="1"/>
</dbReference>
<sequence length="519" mass="59431">MLKSGKGVFRRLLSTKSLPFEGNLKRKSNDNKDLMLSILKLTTTKRETNNYLNKYSSFSKASNLDKSEIPPPLRLVVIKIKGNVLNYEESELRKFNKTLDYIQKLGASPLLLIDADFLHDRYDLNFSKIDNYLSDQYNYLNKCLEDKKLLTVTPVRCILSKNEQTDTELDIPEMILNPLKQDQVPILFPYVFAHKFGREVIYQSKDYLKVLIQNLSKLNSQTGNTLLTVEKLIFIDRLGGPPSIERGNASHVYINLNQEYERIMSELNIGHLSITEKASHIKNLEDLKDILTSTNNELTGIITTLPIANENLNLNPIIYNILTDRTLVSSSLPITKFQNKQDITTRVSKTSIIRGGLEIHSFKKIDDGIDIKKFKHLIDTSFKRSLNLDHYLSRIEPILSQVIIVGDYEGIAIVTNEKSPTTGEVIPYLDKFAVSREAQGSLNIADIIVNILRRDYKDGLLWRSRKVNPVNGWYFQRSDGSLNLQDSEFRIFWIGKGIDKVKLQTFVEIGKSIKPSWDK</sequence>
<proteinExistence type="inferred from homology"/>
<feature type="domain" description="N-acetyltransferase" evidence="14">
    <location>
        <begin position="358"/>
        <end position="517"/>
    </location>
</feature>
<evidence type="ECO:0000256" key="13">
    <source>
        <dbReference type="PIRNR" id="PIRNR007892"/>
    </source>
</evidence>
<evidence type="ECO:0000313" key="15">
    <source>
        <dbReference type="EMBL" id="ODQ58907.1"/>
    </source>
</evidence>
<dbReference type="Proteomes" id="UP000094112">
    <property type="component" value="Unassembled WGS sequence"/>
</dbReference>
<keyword evidence="10 13" id="KW-0496">Mitochondrion</keyword>
<evidence type="ECO:0000256" key="9">
    <source>
        <dbReference type="ARBA" id="ARBA00022946"/>
    </source>
</evidence>
<dbReference type="EMBL" id="KV454211">
    <property type="protein sequence ID" value="ODQ58907.1"/>
    <property type="molecule type" value="Genomic_DNA"/>
</dbReference>
<keyword evidence="16" id="KW-1185">Reference proteome</keyword>
<dbReference type="InterPro" id="IPR011190">
    <property type="entry name" value="GlcNAc_Synth_fun"/>
</dbReference>
<comment type="catalytic activity">
    <reaction evidence="12 13">
        <text>L-glutamate + acetyl-CoA = N-acetyl-L-glutamate + CoA + H(+)</text>
        <dbReference type="Rhea" id="RHEA:24292"/>
        <dbReference type="ChEBI" id="CHEBI:15378"/>
        <dbReference type="ChEBI" id="CHEBI:29985"/>
        <dbReference type="ChEBI" id="CHEBI:44337"/>
        <dbReference type="ChEBI" id="CHEBI:57287"/>
        <dbReference type="ChEBI" id="CHEBI:57288"/>
        <dbReference type="EC" id="2.3.1.1"/>
    </reaction>
</comment>
<organism evidence="15 16">
    <name type="scientific">Wickerhamomyces anomalus (strain ATCC 58044 / CBS 1984 / NCYC 433 / NRRL Y-366-8)</name>
    <name type="common">Yeast</name>
    <name type="synonym">Hansenula anomala</name>
    <dbReference type="NCBI Taxonomy" id="683960"/>
    <lineage>
        <taxon>Eukaryota</taxon>
        <taxon>Fungi</taxon>
        <taxon>Dikarya</taxon>
        <taxon>Ascomycota</taxon>
        <taxon>Saccharomycotina</taxon>
        <taxon>Saccharomycetes</taxon>
        <taxon>Phaffomycetales</taxon>
        <taxon>Wickerhamomycetaceae</taxon>
        <taxon>Wickerhamomyces</taxon>
    </lineage>
</organism>
<dbReference type="STRING" id="683960.A0A1E3P1X7"/>
<dbReference type="EC" id="2.3.1.1" evidence="5 13"/>
<dbReference type="PANTHER" id="PTHR23342">
    <property type="entry name" value="N-ACETYLGLUTAMATE SYNTHASE"/>
    <property type="match status" value="1"/>
</dbReference>
<dbReference type="GO" id="GO:0004042">
    <property type="term" value="F:L-glutamate N-acetyltransferase activity"/>
    <property type="evidence" value="ECO:0007669"/>
    <property type="project" value="EnsemblFungi"/>
</dbReference>
<evidence type="ECO:0000256" key="11">
    <source>
        <dbReference type="ARBA" id="ARBA00023315"/>
    </source>
</evidence>
<evidence type="ECO:0000256" key="8">
    <source>
        <dbReference type="ARBA" id="ARBA00022679"/>
    </source>
</evidence>
<dbReference type="Gene3D" id="3.40.630.30">
    <property type="match status" value="1"/>
</dbReference>
<keyword evidence="8 13" id="KW-0808">Transferase</keyword>
<dbReference type="PANTHER" id="PTHR23342:SF4">
    <property type="entry name" value="AMINO-ACID ACETYLTRANSFERASE, MITOCHONDRIAL"/>
    <property type="match status" value="1"/>
</dbReference>
<evidence type="ECO:0000259" key="14">
    <source>
        <dbReference type="PROSITE" id="PS51731"/>
    </source>
</evidence>
<protein>
    <recommendedName>
        <fullName evidence="6 13">Amino-acid acetyltransferase, mitochondrial</fullName>
        <ecNumber evidence="5 13">2.3.1.1</ecNumber>
    </recommendedName>
    <alternativeName>
        <fullName evidence="13">Glutamate N-acetyltransferase</fullName>
    </alternativeName>
    <alternativeName>
        <fullName evidence="13">N-acetylglutamate synthase</fullName>
    </alternativeName>
</protein>
<evidence type="ECO:0000256" key="5">
    <source>
        <dbReference type="ARBA" id="ARBA00012697"/>
    </source>
</evidence>
<evidence type="ECO:0000256" key="7">
    <source>
        <dbReference type="ARBA" id="ARBA00022605"/>
    </source>
</evidence>
<dbReference type="UniPathway" id="UPA00068">
    <property type="reaction ID" value="UER00106"/>
</dbReference>
<dbReference type="GO" id="GO:0006592">
    <property type="term" value="P:ornithine biosynthetic process"/>
    <property type="evidence" value="ECO:0007669"/>
    <property type="project" value="EnsemblFungi"/>
</dbReference>
<evidence type="ECO:0000256" key="10">
    <source>
        <dbReference type="ARBA" id="ARBA00023128"/>
    </source>
</evidence>
<evidence type="ECO:0000256" key="12">
    <source>
        <dbReference type="ARBA" id="ARBA00048372"/>
    </source>
</evidence>
<dbReference type="InterPro" id="IPR006855">
    <property type="entry name" value="Vertebrate-like_GNAT_dom"/>
</dbReference>
<dbReference type="GO" id="GO:0106098">
    <property type="term" value="C:NAGS/NAGK complex"/>
    <property type="evidence" value="ECO:0007669"/>
    <property type="project" value="EnsemblFungi"/>
</dbReference>
<evidence type="ECO:0000256" key="4">
    <source>
        <dbReference type="ARBA" id="ARBA00008694"/>
    </source>
</evidence>
<keyword evidence="9" id="KW-0809">Transit peptide</keyword>
<comment type="similarity">
    <text evidence="4 13">Belongs to the acetyltransferase family.</text>
</comment>